<evidence type="ECO:0000313" key="1">
    <source>
        <dbReference type="EMBL" id="NCI49512.1"/>
    </source>
</evidence>
<protein>
    <submittedName>
        <fullName evidence="1">Uncharacterized protein</fullName>
    </submittedName>
</protein>
<gene>
    <name evidence="1" type="ORF">GWC95_06230</name>
</gene>
<dbReference type="Proteomes" id="UP000753802">
    <property type="component" value="Unassembled WGS sequence"/>
</dbReference>
<reference evidence="1 2" key="1">
    <citation type="submission" date="2020-01" db="EMBL/GenBank/DDBJ databases">
        <title>Genome analysis.</title>
        <authorList>
            <person name="Wu S."/>
            <person name="Wang G."/>
        </authorList>
    </citation>
    <scope>NUCLEOTIDE SEQUENCE [LARGE SCALE GENOMIC DNA]</scope>
    <source>
        <strain evidence="1 2">SYL130</strain>
    </source>
</reference>
<evidence type="ECO:0000313" key="2">
    <source>
        <dbReference type="Proteomes" id="UP000753802"/>
    </source>
</evidence>
<name>A0ABW9ZUU3_9BACT</name>
<sequence length="260" mass="29794">MTHVDQLDKDIRIRAFRAIDEPETCLKFIEGHRRVLSIYGIENITTNTTDWMYQRSIYVIVVETLDRQKMYGGVRIQVADGINPLPIETATGDMDAGIYRIVREHARNGAAELSGLWNSKEVAGLGIGSLFPSRVAVAIATQIGINTFFTLCSPTTVRFKDWMGGRIMTEVGKEGTFYYPKIDLLATALYSDDMFNLSTTHPREREKILYLRNNPEHIAQEKSPFKDFYINIHYALKLENVDPNEYHISYEAYPETEKKK</sequence>
<keyword evidence="2" id="KW-1185">Reference proteome</keyword>
<accession>A0ABW9ZUU3</accession>
<comment type="caution">
    <text evidence="1">The sequence shown here is derived from an EMBL/GenBank/DDBJ whole genome shotgun (WGS) entry which is preliminary data.</text>
</comment>
<organism evidence="1 2">
    <name type="scientific">Sediminibacterium roseum</name>
    <dbReference type="NCBI Taxonomy" id="1978412"/>
    <lineage>
        <taxon>Bacteria</taxon>
        <taxon>Pseudomonadati</taxon>
        <taxon>Bacteroidota</taxon>
        <taxon>Chitinophagia</taxon>
        <taxon>Chitinophagales</taxon>
        <taxon>Chitinophagaceae</taxon>
        <taxon>Sediminibacterium</taxon>
    </lineage>
</organism>
<dbReference type="EMBL" id="JAACJS010000011">
    <property type="protein sequence ID" value="NCI49512.1"/>
    <property type="molecule type" value="Genomic_DNA"/>
</dbReference>
<proteinExistence type="predicted"/>
<dbReference type="RefSeq" id="WP_161817827.1">
    <property type="nucleotide sequence ID" value="NZ_JAACJS010000011.1"/>
</dbReference>